<dbReference type="EMBL" id="LCJB01000021">
    <property type="protein sequence ID" value="KKT70829.1"/>
    <property type="molecule type" value="Genomic_DNA"/>
</dbReference>
<evidence type="ECO:0000313" key="2">
    <source>
        <dbReference type="EMBL" id="KKT70829.1"/>
    </source>
</evidence>
<name>A0A0G1MFV4_9BACT</name>
<feature type="compositionally biased region" description="Basic and acidic residues" evidence="1">
    <location>
        <begin position="33"/>
        <end position="42"/>
    </location>
</feature>
<gene>
    <name evidence="2" type="ORF">UW63_C0021G0004</name>
</gene>
<feature type="region of interest" description="Disordered" evidence="1">
    <location>
        <begin position="1"/>
        <end position="76"/>
    </location>
</feature>
<evidence type="ECO:0000256" key="1">
    <source>
        <dbReference type="SAM" id="MobiDB-lite"/>
    </source>
</evidence>
<dbReference type="AlphaFoldDB" id="A0A0G1MFV4"/>
<feature type="compositionally biased region" description="Basic and acidic residues" evidence="1">
    <location>
        <begin position="9"/>
        <end position="20"/>
    </location>
</feature>
<accession>A0A0G1MFV4</accession>
<sequence>MRRSTTKNKPHDFHFSRAEDVATPPTTSPRRPTMHDLRRPSNEETEDILGQTKGVATPATSPRRPTVRELRHPSNEETEDILRKLVGGSGRYLVWAYPSK</sequence>
<comment type="caution">
    <text evidence="2">The sequence shown here is derived from an EMBL/GenBank/DDBJ whole genome shotgun (WGS) entry which is preliminary data.</text>
</comment>
<proteinExistence type="predicted"/>
<feature type="compositionally biased region" description="Basic and acidic residues" evidence="1">
    <location>
        <begin position="66"/>
        <end position="76"/>
    </location>
</feature>
<evidence type="ECO:0000313" key="3">
    <source>
        <dbReference type="Proteomes" id="UP000034154"/>
    </source>
</evidence>
<protein>
    <submittedName>
        <fullName evidence="2">Uncharacterized protein</fullName>
    </submittedName>
</protein>
<dbReference type="Proteomes" id="UP000034154">
    <property type="component" value="Unassembled WGS sequence"/>
</dbReference>
<organism evidence="2 3">
    <name type="scientific">Candidatus Uhrbacteria bacterium GW2011_GWF2_44_350</name>
    <dbReference type="NCBI Taxonomy" id="1619000"/>
    <lineage>
        <taxon>Bacteria</taxon>
        <taxon>Candidatus Uhriibacteriota</taxon>
    </lineage>
</organism>
<reference evidence="2 3" key="1">
    <citation type="journal article" date="2015" name="Nature">
        <title>rRNA introns, odd ribosomes, and small enigmatic genomes across a large radiation of phyla.</title>
        <authorList>
            <person name="Brown C.T."/>
            <person name="Hug L.A."/>
            <person name="Thomas B.C."/>
            <person name="Sharon I."/>
            <person name="Castelle C.J."/>
            <person name="Singh A."/>
            <person name="Wilkins M.J."/>
            <person name="Williams K.H."/>
            <person name="Banfield J.F."/>
        </authorList>
    </citation>
    <scope>NUCLEOTIDE SEQUENCE [LARGE SCALE GENOMIC DNA]</scope>
</reference>